<dbReference type="Pfam" id="PF04229">
    <property type="entry name" value="GrpB"/>
    <property type="match status" value="1"/>
</dbReference>
<dbReference type="EMBL" id="JACHGW010000001">
    <property type="protein sequence ID" value="MBB6049160.1"/>
    <property type="molecule type" value="Genomic_DNA"/>
</dbReference>
<dbReference type="Proteomes" id="UP000520814">
    <property type="component" value="Unassembled WGS sequence"/>
</dbReference>
<dbReference type="GO" id="GO:0016740">
    <property type="term" value="F:transferase activity"/>
    <property type="evidence" value="ECO:0007669"/>
    <property type="project" value="UniProtKB-KW"/>
</dbReference>
<dbReference type="RefSeq" id="WP_184192776.1">
    <property type="nucleotide sequence ID" value="NZ_JACHGW010000001.1"/>
</dbReference>
<protein>
    <submittedName>
        <fullName evidence="1">GrpB-like predicted nucleotidyltransferase (UPF0157 family)</fullName>
    </submittedName>
</protein>
<evidence type="ECO:0000313" key="1">
    <source>
        <dbReference type="EMBL" id="MBB6049160.1"/>
    </source>
</evidence>
<gene>
    <name evidence="1" type="ORF">HNQ39_000922</name>
</gene>
<dbReference type="InterPro" id="IPR043519">
    <property type="entry name" value="NT_sf"/>
</dbReference>
<dbReference type="Gene3D" id="3.30.460.10">
    <property type="entry name" value="Beta Polymerase, domain 2"/>
    <property type="match status" value="1"/>
</dbReference>
<dbReference type="SUPFAM" id="SSF81301">
    <property type="entry name" value="Nucleotidyltransferase"/>
    <property type="match status" value="1"/>
</dbReference>
<dbReference type="InterPro" id="IPR007344">
    <property type="entry name" value="GrpB/CoaE"/>
</dbReference>
<evidence type="ECO:0000313" key="2">
    <source>
        <dbReference type="Proteomes" id="UP000520814"/>
    </source>
</evidence>
<organism evidence="1 2">
    <name type="scientific">Armatimonas rosea</name>
    <dbReference type="NCBI Taxonomy" id="685828"/>
    <lineage>
        <taxon>Bacteria</taxon>
        <taxon>Bacillati</taxon>
        <taxon>Armatimonadota</taxon>
        <taxon>Armatimonadia</taxon>
        <taxon>Armatimonadales</taxon>
        <taxon>Armatimonadaceae</taxon>
        <taxon>Armatimonas</taxon>
    </lineage>
</organism>
<comment type="caution">
    <text evidence="1">The sequence shown here is derived from an EMBL/GenBank/DDBJ whole genome shotgun (WGS) entry which is preliminary data.</text>
</comment>
<reference evidence="1 2" key="1">
    <citation type="submission" date="2020-08" db="EMBL/GenBank/DDBJ databases">
        <title>Genomic Encyclopedia of Type Strains, Phase IV (KMG-IV): sequencing the most valuable type-strain genomes for metagenomic binning, comparative biology and taxonomic classification.</title>
        <authorList>
            <person name="Goeker M."/>
        </authorList>
    </citation>
    <scope>NUCLEOTIDE SEQUENCE [LARGE SCALE GENOMIC DNA]</scope>
    <source>
        <strain evidence="1 2">DSM 23562</strain>
    </source>
</reference>
<dbReference type="AlphaFoldDB" id="A0A7W9SM50"/>
<accession>A0A7W9SM50</accession>
<proteinExistence type="predicted"/>
<dbReference type="PANTHER" id="PTHR34822">
    <property type="entry name" value="GRPB DOMAIN PROTEIN (AFU_ORTHOLOGUE AFUA_1G01530)"/>
    <property type="match status" value="1"/>
</dbReference>
<name>A0A7W9SM50_ARMRO</name>
<sequence>MSYHLSKPIVIADYDPQWPLLYEQERQQLTTHLAPILQQIEHIGSTSVPGLGAKPIIDISVSVLALSDVDDFVPALARLGYEDANINPIFQRRLFCKGPYNEGTHHLHFTVHGSTTWKEPILLRDYLRVHPDEAAHYQEVKRMSAAKHQSDLNGYHEEKSGCVQALLEKAHAWGEFNLGR</sequence>
<dbReference type="PANTHER" id="PTHR34822:SF1">
    <property type="entry name" value="GRPB FAMILY PROTEIN"/>
    <property type="match status" value="1"/>
</dbReference>
<keyword evidence="1" id="KW-0808">Transferase</keyword>
<keyword evidence="2" id="KW-1185">Reference proteome</keyword>